<proteinExistence type="predicted"/>
<accession>A0A0W0FQ83</accession>
<gene>
    <name evidence="1" type="ORF">WG66_8934</name>
</gene>
<sequence length="216" mass="24067">MNRREIIDIVISSDSDLFTLGACCVVTINIEETKKLRELVVDIYYVEAINLSCLLLWLEMTWIKRYLIVEQKMTSTGHVREAQECLQNLKSNIICVLEENPAGTLPNKVPALANFLHFNKFPKHLPLDTFTKPLTSWTHLPNGPPAAASWVLQIVDLDGMAESCCSFLTWDNEEVLGKFMKSMYPGSDVVGQAGLNTLGQGRASEGLGLSNIKLKP</sequence>
<evidence type="ECO:0000313" key="2">
    <source>
        <dbReference type="Proteomes" id="UP000054988"/>
    </source>
</evidence>
<name>A0A0W0FQ83_MONRR</name>
<evidence type="ECO:0000313" key="1">
    <source>
        <dbReference type="EMBL" id="KTB38489.1"/>
    </source>
</evidence>
<reference evidence="1 2" key="1">
    <citation type="submission" date="2015-12" db="EMBL/GenBank/DDBJ databases">
        <title>Draft genome sequence of Moniliophthora roreri, the causal agent of frosty pod rot of cacao.</title>
        <authorList>
            <person name="Aime M.C."/>
            <person name="Diaz-Valderrama J.R."/>
            <person name="Kijpornyongpan T."/>
            <person name="Phillips-Mora W."/>
        </authorList>
    </citation>
    <scope>NUCLEOTIDE SEQUENCE [LARGE SCALE GENOMIC DNA]</scope>
    <source>
        <strain evidence="1 2">MCA 2952</strain>
    </source>
</reference>
<dbReference type="EMBL" id="LATX01001758">
    <property type="protein sequence ID" value="KTB38489.1"/>
    <property type="molecule type" value="Genomic_DNA"/>
</dbReference>
<protein>
    <submittedName>
        <fullName evidence="1">Uncharacterized protein</fullName>
    </submittedName>
</protein>
<comment type="caution">
    <text evidence="1">The sequence shown here is derived from an EMBL/GenBank/DDBJ whole genome shotgun (WGS) entry which is preliminary data.</text>
</comment>
<organism evidence="1 2">
    <name type="scientific">Moniliophthora roreri</name>
    <name type="common">Frosty pod rot fungus</name>
    <name type="synonym">Monilia roreri</name>
    <dbReference type="NCBI Taxonomy" id="221103"/>
    <lineage>
        <taxon>Eukaryota</taxon>
        <taxon>Fungi</taxon>
        <taxon>Dikarya</taxon>
        <taxon>Basidiomycota</taxon>
        <taxon>Agaricomycotina</taxon>
        <taxon>Agaricomycetes</taxon>
        <taxon>Agaricomycetidae</taxon>
        <taxon>Agaricales</taxon>
        <taxon>Marasmiineae</taxon>
        <taxon>Marasmiaceae</taxon>
        <taxon>Moniliophthora</taxon>
    </lineage>
</organism>
<dbReference type="Proteomes" id="UP000054988">
    <property type="component" value="Unassembled WGS sequence"/>
</dbReference>
<dbReference type="AlphaFoldDB" id="A0A0W0FQ83"/>